<dbReference type="AlphaFoldDB" id="A0A0H4WYN8"/>
<dbReference type="PATRIC" id="fig|1297742.4.peg.4883"/>
<gene>
    <name evidence="2" type="ORF">A176_004836</name>
</gene>
<keyword evidence="1" id="KW-0732">Signal</keyword>
<keyword evidence="3" id="KW-1185">Reference proteome</keyword>
<evidence type="ECO:0008006" key="4">
    <source>
        <dbReference type="Google" id="ProtNLM"/>
    </source>
</evidence>
<dbReference type="KEGG" id="mym:A176_004836"/>
<name>A0A0H4WYN8_9BACT</name>
<proteinExistence type="predicted"/>
<evidence type="ECO:0000313" key="2">
    <source>
        <dbReference type="EMBL" id="AKQ67924.1"/>
    </source>
</evidence>
<dbReference type="Proteomes" id="UP000009026">
    <property type="component" value="Chromosome"/>
</dbReference>
<dbReference type="OrthoDB" id="5521518at2"/>
<reference evidence="2 3" key="1">
    <citation type="journal article" date="2016" name="PLoS ONE">
        <title>Complete Genome Sequence and Comparative Genomics of a Novel Myxobacterium Myxococcus hansupus.</title>
        <authorList>
            <person name="Sharma G."/>
            <person name="Narwani T."/>
            <person name="Subramanian S."/>
        </authorList>
    </citation>
    <scope>NUCLEOTIDE SEQUENCE [LARGE SCALE GENOMIC DNA]</scope>
    <source>
        <strain evidence="3">mixupus</strain>
    </source>
</reference>
<dbReference type="EMBL" id="CP012109">
    <property type="protein sequence ID" value="AKQ67924.1"/>
    <property type="molecule type" value="Genomic_DNA"/>
</dbReference>
<evidence type="ECO:0000256" key="1">
    <source>
        <dbReference type="SAM" id="SignalP"/>
    </source>
</evidence>
<feature type="chain" id="PRO_5005213053" description="Lipoprotein" evidence="1">
    <location>
        <begin position="19"/>
        <end position="100"/>
    </location>
</feature>
<evidence type="ECO:0000313" key="3">
    <source>
        <dbReference type="Proteomes" id="UP000009026"/>
    </source>
</evidence>
<accession>A0A0H4WYN8</accession>
<feature type="signal peptide" evidence="1">
    <location>
        <begin position="1"/>
        <end position="18"/>
    </location>
</feature>
<organism evidence="2 3">
    <name type="scientific">Pseudomyxococcus hansupus</name>
    <dbReference type="NCBI Taxonomy" id="1297742"/>
    <lineage>
        <taxon>Bacteria</taxon>
        <taxon>Pseudomonadati</taxon>
        <taxon>Myxococcota</taxon>
        <taxon>Myxococcia</taxon>
        <taxon>Myxococcales</taxon>
        <taxon>Cystobacterineae</taxon>
        <taxon>Myxococcaceae</taxon>
        <taxon>Pseudomyxococcus</taxon>
    </lineage>
</organism>
<sequence>MKKLLAMMCLALGVTACGGPVIEEAEASFETDEQALCPTGCPAGTTSMGYHWVCTGRTTSACRSGFEEETLYCYDSSTGMVVSGGTTCRTRCGCLVPEPI</sequence>
<protein>
    <recommendedName>
        <fullName evidence="4">Lipoprotein</fullName>
    </recommendedName>
</protein>
<dbReference type="PROSITE" id="PS51257">
    <property type="entry name" value="PROKAR_LIPOPROTEIN"/>
    <property type="match status" value="1"/>
</dbReference>
<dbReference type="RefSeq" id="WP_002636344.1">
    <property type="nucleotide sequence ID" value="NZ_CP012109.1"/>
</dbReference>